<dbReference type="EMBL" id="CP020121">
    <property type="protein sequence ID" value="AQZ98973.1"/>
    <property type="molecule type" value="Genomic_DNA"/>
</dbReference>
<dbReference type="RefSeq" id="WP_077344674.1">
    <property type="nucleotide sequence ID" value="NZ_CAUCIF010000011.1"/>
</dbReference>
<dbReference type="KEGG" id="cke:B5M06_12665"/>
<proteinExistence type="predicted"/>
<dbReference type="OrthoDB" id="799205at2"/>
<name>A0A1V0BG90_9BURK</name>
<sequence>MATRGEDARRFRDARSDARVGSIEKRIEKDYGLPAGSVHIRNPDGRNARSDKEVGNLRKDYEKK</sequence>
<accession>A0A1V0BG90</accession>
<evidence type="ECO:0000256" key="1">
    <source>
        <dbReference type="SAM" id="MobiDB-lite"/>
    </source>
</evidence>
<gene>
    <name evidence="2" type="ORF">B5M06_12665</name>
</gene>
<evidence type="ECO:0000313" key="2">
    <source>
        <dbReference type="EMBL" id="AQZ98973.1"/>
    </source>
</evidence>
<reference evidence="2 3" key="1">
    <citation type="submission" date="2017-03" db="EMBL/GenBank/DDBJ databases">
        <title>Rapid Whole Genome Sequencing of Comamonas kerstersii Causing Continuous ambulatory Peritoneal Dialysis-Associated Peritonitis.</title>
        <authorList>
            <person name="Zheng B."/>
        </authorList>
    </citation>
    <scope>NUCLEOTIDE SEQUENCE [LARGE SCALE GENOMIC DNA]</scope>
    <source>
        <strain evidence="2 3">8943</strain>
    </source>
</reference>
<protein>
    <submittedName>
        <fullName evidence="2">Uncharacterized protein</fullName>
    </submittedName>
</protein>
<dbReference type="Proteomes" id="UP000242792">
    <property type="component" value="Chromosome"/>
</dbReference>
<feature type="compositionally biased region" description="Basic and acidic residues" evidence="1">
    <location>
        <begin position="1"/>
        <end position="31"/>
    </location>
</feature>
<feature type="region of interest" description="Disordered" evidence="1">
    <location>
        <begin position="1"/>
        <end position="64"/>
    </location>
</feature>
<organism evidence="2 3">
    <name type="scientific">Comamonas kerstersii</name>
    <dbReference type="NCBI Taxonomy" id="225992"/>
    <lineage>
        <taxon>Bacteria</taxon>
        <taxon>Pseudomonadati</taxon>
        <taxon>Pseudomonadota</taxon>
        <taxon>Betaproteobacteria</taxon>
        <taxon>Burkholderiales</taxon>
        <taxon>Comamonadaceae</taxon>
        <taxon>Comamonas</taxon>
    </lineage>
</organism>
<evidence type="ECO:0000313" key="3">
    <source>
        <dbReference type="Proteomes" id="UP000242792"/>
    </source>
</evidence>
<dbReference type="GeneID" id="83040174"/>
<feature type="compositionally biased region" description="Basic and acidic residues" evidence="1">
    <location>
        <begin position="41"/>
        <end position="64"/>
    </location>
</feature>
<dbReference type="AlphaFoldDB" id="A0A1V0BG90"/>